<gene>
    <name evidence="6" type="primary">nnrD</name>
    <name evidence="8" type="ORF">N6G96_04330</name>
</gene>
<dbReference type="PANTHER" id="PTHR12592:SF0">
    <property type="entry name" value="ATP-DEPENDENT (S)-NAD(P)H-HYDRATE DEHYDRATASE"/>
    <property type="match status" value="1"/>
</dbReference>
<feature type="domain" description="YjeF C-terminal" evidence="7">
    <location>
        <begin position="5"/>
        <end position="273"/>
    </location>
</feature>
<dbReference type="CDD" id="cd01171">
    <property type="entry name" value="YXKO-related"/>
    <property type="match status" value="1"/>
</dbReference>
<feature type="binding site" evidence="6">
    <location>
        <position position="152"/>
    </location>
    <ligand>
        <name>(6S)-NADPHX</name>
        <dbReference type="ChEBI" id="CHEBI:64076"/>
    </ligand>
</feature>
<dbReference type="InterPro" id="IPR017953">
    <property type="entry name" value="Carbohydrate_kinase_pred_CS"/>
</dbReference>
<evidence type="ECO:0000313" key="8">
    <source>
        <dbReference type="EMBL" id="WPC22423.1"/>
    </source>
</evidence>
<dbReference type="EC" id="4.2.1.136" evidence="6"/>
<keyword evidence="9" id="KW-1185">Reference proteome</keyword>
<keyword evidence="5 6" id="KW-0456">Lyase</keyword>
<evidence type="ECO:0000256" key="5">
    <source>
        <dbReference type="ARBA" id="ARBA00023239"/>
    </source>
</evidence>
<accession>A0ABZ0Q8G7</accession>
<dbReference type="PANTHER" id="PTHR12592">
    <property type="entry name" value="ATP-DEPENDENT (S)-NAD(P)H-HYDRATE DEHYDRATASE FAMILY MEMBER"/>
    <property type="match status" value="1"/>
</dbReference>
<feature type="binding site" evidence="6">
    <location>
        <begin position="186"/>
        <end position="190"/>
    </location>
    <ligand>
        <name>AMP</name>
        <dbReference type="ChEBI" id="CHEBI:456215"/>
    </ligand>
</feature>
<dbReference type="PROSITE" id="PS01050">
    <property type="entry name" value="YJEF_C_2"/>
    <property type="match status" value="1"/>
</dbReference>
<comment type="cofactor">
    <cofactor evidence="6">
        <name>Mg(2+)</name>
        <dbReference type="ChEBI" id="CHEBI:18420"/>
    </cofactor>
</comment>
<name>A0ABZ0Q8G7_9LACO</name>
<evidence type="ECO:0000256" key="2">
    <source>
        <dbReference type="ARBA" id="ARBA00022840"/>
    </source>
</evidence>
<evidence type="ECO:0000256" key="3">
    <source>
        <dbReference type="ARBA" id="ARBA00022857"/>
    </source>
</evidence>
<dbReference type="Gene3D" id="3.40.1190.20">
    <property type="match status" value="1"/>
</dbReference>
<feature type="binding site" evidence="6">
    <location>
        <position position="101"/>
    </location>
    <ligand>
        <name>(6S)-NADPHX</name>
        <dbReference type="ChEBI" id="CHEBI:64076"/>
    </ligand>
</feature>
<dbReference type="HAMAP" id="MF_01965">
    <property type="entry name" value="NADHX_dehydratase"/>
    <property type="match status" value="1"/>
</dbReference>
<comment type="similarity">
    <text evidence="6">Belongs to the NnrD/CARKD family.</text>
</comment>
<feature type="binding site" evidence="6">
    <location>
        <position position="215"/>
    </location>
    <ligand>
        <name>(6S)-NADPHX</name>
        <dbReference type="ChEBI" id="CHEBI:64076"/>
    </ligand>
</feature>
<evidence type="ECO:0000259" key="7">
    <source>
        <dbReference type="PROSITE" id="PS51383"/>
    </source>
</evidence>
<evidence type="ECO:0000256" key="4">
    <source>
        <dbReference type="ARBA" id="ARBA00023027"/>
    </source>
</evidence>
<dbReference type="EMBL" id="CP104778">
    <property type="protein sequence ID" value="WPC22423.1"/>
    <property type="molecule type" value="Genomic_DNA"/>
</dbReference>
<keyword evidence="4 6" id="KW-0520">NAD</keyword>
<comment type="catalytic activity">
    <reaction evidence="6">
        <text>(6S)-NADPHX + ADP = AMP + phosphate + NADPH + H(+)</text>
        <dbReference type="Rhea" id="RHEA:32235"/>
        <dbReference type="ChEBI" id="CHEBI:15378"/>
        <dbReference type="ChEBI" id="CHEBI:43474"/>
        <dbReference type="ChEBI" id="CHEBI:57783"/>
        <dbReference type="ChEBI" id="CHEBI:64076"/>
        <dbReference type="ChEBI" id="CHEBI:456215"/>
        <dbReference type="ChEBI" id="CHEBI:456216"/>
        <dbReference type="EC" id="4.2.1.136"/>
    </reaction>
</comment>
<dbReference type="InterPro" id="IPR029056">
    <property type="entry name" value="Ribokinase-like"/>
</dbReference>
<dbReference type="Pfam" id="PF01256">
    <property type="entry name" value="Carb_kinase"/>
    <property type="match status" value="1"/>
</dbReference>
<protein>
    <recommendedName>
        <fullName evidence="6">ADP-dependent (S)-NAD(P)H-hydrate dehydratase</fullName>
        <ecNumber evidence="6">4.2.1.136</ecNumber>
    </recommendedName>
    <alternativeName>
        <fullName evidence="6">ADP-dependent NAD(P)HX dehydratase</fullName>
    </alternativeName>
</protein>
<evidence type="ECO:0000256" key="1">
    <source>
        <dbReference type="ARBA" id="ARBA00022741"/>
    </source>
</evidence>
<sequence>MQTITQTLVKETIKKRATQTHKGSFGKLLIIGGNAQFGGAVILGSSAAVYSGCGLVTTATDPHNFTSLHARLPETMVIDFTDKQTIQTILKKVDGVVIGSGLGETPSSLEILQFVFQNIQANQKLIIDGSAIDLIATHHLVLPQAHIIFTPHEMEWQRLSGIPIKEQSEANNHAAQQKLNATVILKKHHTEVYTNHETYQLLIGGPEMATGGMGDTLAGMVGAFVTQFSDNETKSILSAVYLHSFIADQVGKTQYVVLPHQLIKQIPQTMAQFSNQND</sequence>
<dbReference type="Proteomes" id="UP001302696">
    <property type="component" value="Chromosome"/>
</dbReference>
<dbReference type="InterPro" id="IPR000631">
    <property type="entry name" value="CARKD"/>
</dbReference>
<comment type="catalytic activity">
    <reaction evidence="6">
        <text>(6S)-NADHX + ADP = AMP + phosphate + NADH + H(+)</text>
        <dbReference type="Rhea" id="RHEA:32223"/>
        <dbReference type="ChEBI" id="CHEBI:15378"/>
        <dbReference type="ChEBI" id="CHEBI:43474"/>
        <dbReference type="ChEBI" id="CHEBI:57945"/>
        <dbReference type="ChEBI" id="CHEBI:64074"/>
        <dbReference type="ChEBI" id="CHEBI:456215"/>
        <dbReference type="ChEBI" id="CHEBI:456216"/>
        <dbReference type="EC" id="4.2.1.136"/>
    </reaction>
</comment>
<comment type="subunit">
    <text evidence="6">Homotetramer.</text>
</comment>
<dbReference type="PROSITE" id="PS51383">
    <property type="entry name" value="YJEF_C_3"/>
    <property type="match status" value="1"/>
</dbReference>
<keyword evidence="1 6" id="KW-0547">Nucleotide-binding</keyword>
<comment type="function">
    <text evidence="6">Catalyzes the dehydration of the S-form of NAD(P)HX at the expense of ADP, which is converted to AMP. Together with NAD(P)HX epimerase, which catalyzes the epimerization of the S- and R-forms, the enzyme allows the repair of both epimers of NAD(P)HX, a damaged form of NAD(P)H that is a result of enzymatic or heat-dependent hydration.</text>
</comment>
<reference evidence="9" key="1">
    <citation type="submission" date="2024-06" db="EMBL/GenBank/DDBJ databases">
        <authorList>
            <person name="Chang H.C."/>
            <person name="Mun S.Y."/>
        </authorList>
    </citation>
    <scope>NUCLEOTIDE SEQUENCE [LARGE SCALE GENOMIC DNA]</scope>
    <source>
        <strain evidence="9">KT1</strain>
    </source>
</reference>
<organism evidence="8 9">
    <name type="scientific">Pediococcus inopinatus</name>
    <dbReference type="NCBI Taxonomy" id="114090"/>
    <lineage>
        <taxon>Bacteria</taxon>
        <taxon>Bacillati</taxon>
        <taxon>Bacillota</taxon>
        <taxon>Bacilli</taxon>
        <taxon>Lactobacillales</taxon>
        <taxon>Lactobacillaceae</taxon>
        <taxon>Pediococcus</taxon>
    </lineage>
</organism>
<keyword evidence="2 6" id="KW-0067">ATP-binding</keyword>
<keyword evidence="3 6" id="KW-0521">NADP</keyword>
<dbReference type="RefSeq" id="WP_063696997.1">
    <property type="nucleotide sequence ID" value="NZ_BBIM01000023.1"/>
</dbReference>
<evidence type="ECO:0000256" key="6">
    <source>
        <dbReference type="HAMAP-Rule" id="MF_01965"/>
    </source>
</evidence>
<proteinExistence type="inferred from homology"/>
<feature type="binding site" evidence="6">
    <location>
        <position position="40"/>
    </location>
    <ligand>
        <name>(6S)-NADPHX</name>
        <dbReference type="ChEBI" id="CHEBI:64076"/>
    </ligand>
</feature>
<dbReference type="NCBIfam" id="TIGR00196">
    <property type="entry name" value="yjeF_cterm"/>
    <property type="match status" value="1"/>
</dbReference>
<feature type="binding site" evidence="6">
    <location>
        <position position="214"/>
    </location>
    <ligand>
        <name>AMP</name>
        <dbReference type="ChEBI" id="CHEBI:456215"/>
    </ligand>
</feature>
<evidence type="ECO:0000313" key="9">
    <source>
        <dbReference type="Proteomes" id="UP001302696"/>
    </source>
</evidence>
<dbReference type="SUPFAM" id="SSF53613">
    <property type="entry name" value="Ribokinase-like"/>
    <property type="match status" value="1"/>
</dbReference>